<proteinExistence type="predicted"/>
<feature type="transmembrane region" description="Helical" evidence="1">
    <location>
        <begin position="7"/>
        <end position="29"/>
    </location>
</feature>
<reference evidence="2 3" key="1">
    <citation type="journal article" date="2016" name="Nat. Commun.">
        <title>Thousands of microbial genomes shed light on interconnected biogeochemical processes in an aquifer system.</title>
        <authorList>
            <person name="Anantharaman K."/>
            <person name="Brown C.T."/>
            <person name="Hug L.A."/>
            <person name="Sharon I."/>
            <person name="Castelle C.J."/>
            <person name="Probst A.J."/>
            <person name="Thomas B.C."/>
            <person name="Singh A."/>
            <person name="Wilkins M.J."/>
            <person name="Karaoz U."/>
            <person name="Brodie E.L."/>
            <person name="Williams K.H."/>
            <person name="Hubbard S.S."/>
            <person name="Banfield J.F."/>
        </authorList>
    </citation>
    <scope>NUCLEOTIDE SEQUENCE [LARGE SCALE GENOMIC DNA]</scope>
</reference>
<evidence type="ECO:0000313" key="3">
    <source>
        <dbReference type="Proteomes" id="UP000176355"/>
    </source>
</evidence>
<dbReference type="AlphaFoldDB" id="A0A1G2P6N7"/>
<comment type="caution">
    <text evidence="2">The sequence shown here is derived from an EMBL/GenBank/DDBJ whole genome shotgun (WGS) entry which is preliminary data.</text>
</comment>
<dbReference type="Proteomes" id="UP000176355">
    <property type="component" value="Unassembled WGS sequence"/>
</dbReference>
<organism evidence="2 3">
    <name type="scientific">Candidatus Taylorbacteria bacterium RIFCSPLOWO2_12_FULL_44_15c</name>
    <dbReference type="NCBI Taxonomy" id="1802333"/>
    <lineage>
        <taxon>Bacteria</taxon>
        <taxon>Candidatus Tayloriibacteriota</taxon>
    </lineage>
</organism>
<dbReference type="STRING" id="1802333.A3G03_00445"/>
<dbReference type="EMBL" id="MHSL01000011">
    <property type="protein sequence ID" value="OHA44014.1"/>
    <property type="molecule type" value="Genomic_DNA"/>
</dbReference>
<sequence length="416" mass="44966">MSSNKKNLIIIFIAVLLVAIALGVAYYFFFMKDGEGEPVPPTLPLGPGGVLPPMPLVSTGTSTSGTEARVVIPRLRQITSEPVGGAGIFDIVNTDKTKSTLIRYIQRADGNIFETFTNTLTVNRISNKTIPKIYEAIWGNAGDVVITRQLKDDNETIESFAAKLSGNASPAVGGAGSTEKELSGVYLPQKISALTISPDKSKMFYLYPTGSGVGSIFANADGGKKTLIFESPLSEWLAAFADNKTIVLTTKPTAGAKGFSYFLNTSNGNLSKILGGQNGLTILVSPDKKLALYSESVSDSFRTKLYNLTEHRSTDSALQTLPEKCVWSKGGENLYCAVPKVVPACAYPDCWYRGGIAFSDDIWKINTATGETNRLISPEAFAQKTLDVINPLLNESESFLLFMNKIDLTPWVLDIR</sequence>
<dbReference type="SUPFAM" id="SSF69304">
    <property type="entry name" value="Tricorn protease N-terminal domain"/>
    <property type="match status" value="1"/>
</dbReference>
<keyword evidence="1" id="KW-1133">Transmembrane helix</keyword>
<keyword evidence="1" id="KW-0472">Membrane</keyword>
<evidence type="ECO:0000313" key="2">
    <source>
        <dbReference type="EMBL" id="OHA44014.1"/>
    </source>
</evidence>
<keyword evidence="1" id="KW-0812">Transmembrane</keyword>
<name>A0A1G2P6N7_9BACT</name>
<accession>A0A1G2P6N7</accession>
<protein>
    <submittedName>
        <fullName evidence="2">Uncharacterized protein</fullName>
    </submittedName>
</protein>
<gene>
    <name evidence="2" type="ORF">A3G03_00445</name>
</gene>
<evidence type="ECO:0000256" key="1">
    <source>
        <dbReference type="SAM" id="Phobius"/>
    </source>
</evidence>